<dbReference type="AlphaFoldDB" id="A0A915JS90"/>
<protein>
    <submittedName>
        <fullName evidence="2">Uncharacterized protein</fullName>
    </submittedName>
</protein>
<proteinExistence type="predicted"/>
<dbReference type="WBParaSite" id="nRc.2.0.1.t28968-RA">
    <property type="protein sequence ID" value="nRc.2.0.1.t28968-RA"/>
    <property type="gene ID" value="nRc.2.0.1.g28968"/>
</dbReference>
<keyword evidence="1" id="KW-1185">Reference proteome</keyword>
<evidence type="ECO:0000313" key="2">
    <source>
        <dbReference type="WBParaSite" id="nRc.2.0.1.t28968-RA"/>
    </source>
</evidence>
<evidence type="ECO:0000313" key="1">
    <source>
        <dbReference type="Proteomes" id="UP000887565"/>
    </source>
</evidence>
<accession>A0A915JS90</accession>
<dbReference type="Proteomes" id="UP000887565">
    <property type="component" value="Unplaced"/>
</dbReference>
<sequence>MYEKTVNDSKTYLPILIQFKDIVFNWIHWYVLEKSEDTKNLSALGAGLTKKFNILSNWNQRNVNSR</sequence>
<organism evidence="1 2">
    <name type="scientific">Romanomermis culicivorax</name>
    <name type="common">Nematode worm</name>
    <dbReference type="NCBI Taxonomy" id="13658"/>
    <lineage>
        <taxon>Eukaryota</taxon>
        <taxon>Metazoa</taxon>
        <taxon>Ecdysozoa</taxon>
        <taxon>Nematoda</taxon>
        <taxon>Enoplea</taxon>
        <taxon>Dorylaimia</taxon>
        <taxon>Mermithida</taxon>
        <taxon>Mermithoidea</taxon>
        <taxon>Mermithidae</taxon>
        <taxon>Romanomermis</taxon>
    </lineage>
</organism>
<reference evidence="2" key="1">
    <citation type="submission" date="2022-11" db="UniProtKB">
        <authorList>
            <consortium name="WormBaseParasite"/>
        </authorList>
    </citation>
    <scope>IDENTIFICATION</scope>
</reference>
<name>A0A915JS90_ROMCU</name>